<comment type="caution">
    <text evidence="9">The sequence shown here is derived from an EMBL/GenBank/DDBJ whole genome shotgun (WGS) entry which is preliminary data.</text>
</comment>
<accession>A0ABW6BDL1</accession>
<feature type="chain" id="PRO_5047109584" evidence="6">
    <location>
        <begin position="25"/>
        <end position="639"/>
    </location>
</feature>
<dbReference type="Pfam" id="PF07980">
    <property type="entry name" value="SusD_RagB"/>
    <property type="match status" value="1"/>
</dbReference>
<proteinExistence type="inferred from homology"/>
<feature type="domain" description="RagB/SusD" evidence="7">
    <location>
        <begin position="322"/>
        <end position="639"/>
    </location>
</feature>
<keyword evidence="4" id="KW-0472">Membrane</keyword>
<evidence type="ECO:0000256" key="6">
    <source>
        <dbReference type="SAM" id="SignalP"/>
    </source>
</evidence>
<feature type="signal peptide" evidence="6">
    <location>
        <begin position="1"/>
        <end position="24"/>
    </location>
</feature>
<evidence type="ECO:0000256" key="4">
    <source>
        <dbReference type="ARBA" id="ARBA00023136"/>
    </source>
</evidence>
<dbReference type="SUPFAM" id="SSF48452">
    <property type="entry name" value="TPR-like"/>
    <property type="match status" value="1"/>
</dbReference>
<organism evidence="9 10">
    <name type="scientific">Sphingobacterium bambusae</name>
    <dbReference type="NCBI Taxonomy" id="662858"/>
    <lineage>
        <taxon>Bacteria</taxon>
        <taxon>Pseudomonadati</taxon>
        <taxon>Bacteroidota</taxon>
        <taxon>Sphingobacteriia</taxon>
        <taxon>Sphingobacteriales</taxon>
        <taxon>Sphingobacteriaceae</taxon>
        <taxon>Sphingobacterium</taxon>
    </lineage>
</organism>
<evidence type="ECO:0000313" key="10">
    <source>
        <dbReference type="Proteomes" id="UP001597525"/>
    </source>
</evidence>
<evidence type="ECO:0000259" key="8">
    <source>
        <dbReference type="Pfam" id="PF14322"/>
    </source>
</evidence>
<keyword evidence="3 6" id="KW-0732">Signal</keyword>
<keyword evidence="10" id="KW-1185">Reference proteome</keyword>
<dbReference type="Pfam" id="PF14322">
    <property type="entry name" value="SusD-like_3"/>
    <property type="match status" value="1"/>
</dbReference>
<dbReference type="PROSITE" id="PS51257">
    <property type="entry name" value="PROKAR_LIPOPROTEIN"/>
    <property type="match status" value="1"/>
</dbReference>
<protein>
    <submittedName>
        <fullName evidence="9">RagB/SusD family nutrient uptake outer membrane protein</fullName>
    </submittedName>
</protein>
<dbReference type="EMBL" id="JBHUPB010000003">
    <property type="protein sequence ID" value="MFD2966116.1"/>
    <property type="molecule type" value="Genomic_DNA"/>
</dbReference>
<evidence type="ECO:0000256" key="1">
    <source>
        <dbReference type="ARBA" id="ARBA00004442"/>
    </source>
</evidence>
<evidence type="ECO:0000256" key="2">
    <source>
        <dbReference type="ARBA" id="ARBA00006275"/>
    </source>
</evidence>
<dbReference type="Proteomes" id="UP001597525">
    <property type="component" value="Unassembled WGS sequence"/>
</dbReference>
<reference evidence="10" key="1">
    <citation type="journal article" date="2019" name="Int. J. Syst. Evol. Microbiol.">
        <title>The Global Catalogue of Microorganisms (GCM) 10K type strain sequencing project: providing services to taxonomists for standard genome sequencing and annotation.</title>
        <authorList>
            <consortium name="The Broad Institute Genomics Platform"/>
            <consortium name="The Broad Institute Genome Sequencing Center for Infectious Disease"/>
            <person name="Wu L."/>
            <person name="Ma J."/>
        </authorList>
    </citation>
    <scope>NUCLEOTIDE SEQUENCE [LARGE SCALE GENOMIC DNA]</scope>
    <source>
        <strain evidence="10">KCTC 22814</strain>
    </source>
</reference>
<feature type="domain" description="SusD-like N-terminal" evidence="8">
    <location>
        <begin position="65"/>
        <end position="226"/>
    </location>
</feature>
<dbReference type="Gene3D" id="1.25.40.390">
    <property type="match status" value="1"/>
</dbReference>
<comment type="similarity">
    <text evidence="2">Belongs to the SusD family.</text>
</comment>
<dbReference type="RefSeq" id="WP_320183908.1">
    <property type="nucleotide sequence ID" value="NZ_CP138332.1"/>
</dbReference>
<gene>
    <name evidence="9" type="ORF">ACFS7Y_01895</name>
</gene>
<evidence type="ECO:0000259" key="7">
    <source>
        <dbReference type="Pfam" id="PF07980"/>
    </source>
</evidence>
<dbReference type="InterPro" id="IPR033985">
    <property type="entry name" value="SusD-like_N"/>
</dbReference>
<comment type="subcellular location">
    <subcellularLocation>
        <location evidence="1">Cell outer membrane</location>
    </subcellularLocation>
</comment>
<evidence type="ECO:0000256" key="5">
    <source>
        <dbReference type="ARBA" id="ARBA00023237"/>
    </source>
</evidence>
<evidence type="ECO:0000313" key="9">
    <source>
        <dbReference type="EMBL" id="MFD2966116.1"/>
    </source>
</evidence>
<dbReference type="InterPro" id="IPR011990">
    <property type="entry name" value="TPR-like_helical_dom_sf"/>
</dbReference>
<dbReference type="InterPro" id="IPR012944">
    <property type="entry name" value="SusD_RagB_dom"/>
</dbReference>
<evidence type="ECO:0000256" key="3">
    <source>
        <dbReference type="ARBA" id="ARBA00022729"/>
    </source>
</evidence>
<name>A0ABW6BDL1_9SPHI</name>
<keyword evidence="5" id="KW-0998">Cell outer membrane</keyword>
<sequence>MKFKKYIFSMLTVFSLTTSCNSFLDIVPDNAPVLDQAFAMRTMAERYLVTCYASIPPSFSLTGNAGLLAGDEFWLSSEATYTGYANWRIALGNQNGDNPLLNFWDGNNGGNSLWIGITNCNVFLENIMSVPDMNDIEKEMWAAEINVLKAYYNFLLLKQYGPIPIRDTNIPIFAPYEESQLPRNSVDECFAYIVNLIDEARPSLMEDVSTPNTETGRITQLVAVALKAEILMYAASPLFNGNVGLEASIRNRDGKVLFDPNFSMAKWQAAATACKEAIDFAHARGKALHTWTPFNQANTYQASTHHQMSIREAFNESSNNAEHIWIDSRSLASGAVQGNFMLPRYTANASTGTLLGFMSVTLNMAEKFYSKNGVPIEEDISYPYNTRYGLTAVPNTDAYRFDLVAGRQTVRLNMDREPRFYASLAFDAGRIYMNQVGSDASAYNVDMRLSGPSGKVNPNFFNWTGYASKKHYNYRTEVAGSNAYTPRVFGYPLIRLANLYLYYAEALNEINGPSAEVYSFIDLVRTRAGLPGVVESWQSFSSNPGKPTTQAGLREIIKRERTCEFALEGIRYWDLLRWKDGIAELNTAITGWNINQSADNAYYRTTLFYTRSFTERDYFTPISLNERRRNPNLVQSGGW</sequence>